<proteinExistence type="predicted"/>
<accession>A0A4Y3PJX0</accession>
<keyword evidence="3" id="KW-1185">Reference proteome</keyword>
<gene>
    <name evidence="2" type="ORF">BPA01_10090</name>
</gene>
<dbReference type="STRING" id="54914.AV540_09465"/>
<reference evidence="2 3" key="1">
    <citation type="submission" date="2019-06" db="EMBL/GenBank/DDBJ databases">
        <title>Whole genome shotgun sequence of Brevibacillus parabrevis NBRC 12334.</title>
        <authorList>
            <person name="Hosoyama A."/>
            <person name="Uohara A."/>
            <person name="Ohji S."/>
            <person name="Ichikawa N."/>
        </authorList>
    </citation>
    <scope>NUCLEOTIDE SEQUENCE [LARGE SCALE GENOMIC DNA]</scope>
    <source>
        <strain evidence="2 3">NBRC 12334</strain>
    </source>
</reference>
<dbReference type="AlphaFoldDB" id="A0A4Y3PJX0"/>
<dbReference type="EMBL" id="BJMH01000004">
    <property type="protein sequence ID" value="GEB31429.1"/>
    <property type="molecule type" value="Genomic_DNA"/>
</dbReference>
<keyword evidence="1" id="KW-0732">Signal</keyword>
<evidence type="ECO:0000313" key="2">
    <source>
        <dbReference type="EMBL" id="GEB31429.1"/>
    </source>
</evidence>
<evidence type="ECO:0000313" key="3">
    <source>
        <dbReference type="Proteomes" id="UP000316882"/>
    </source>
</evidence>
<name>A0A4Y3PJX0_BREPA</name>
<dbReference type="Pfam" id="PF09826">
    <property type="entry name" value="Beta_propel"/>
    <property type="match status" value="1"/>
</dbReference>
<feature type="chain" id="PRO_5038665559" description="Beta propeller domain-containing protein" evidence="1">
    <location>
        <begin position="24"/>
        <end position="650"/>
    </location>
</feature>
<evidence type="ECO:0000256" key="1">
    <source>
        <dbReference type="SAM" id="SignalP"/>
    </source>
</evidence>
<dbReference type="Proteomes" id="UP000316882">
    <property type="component" value="Unassembled WGS sequence"/>
</dbReference>
<sequence length="650" mass="72475">MKRKAAGLLATVIVLCAMPLLFPAGTLHEPTVTAAAEKDGLPLVGSYGQLKKLLKATEYNYAIAESALSMPTAAPMSKAVADNAAAGASRDFSTTNTQVQGVDEADIVKTDGTYLYQSTNREVRIVKAYPATEMHVVSRIGYENGLFTPLEMFVDDRRLIVIGQANESVEMAPLPASKRGIPYYQNNQLVKAFVYDIADKAHPRLIRQLDVEGQYLSSRKIGGSLYLTANRYIDTYRILQENNELPGPAYRDSASGDKFLTVPYDDIRYFPENVQPSYLMVAGVNLDDPKQKMSLSAYLGAGENIYASPTSLYVAVTEQKVLPTKMKQGESIAPSFTPPPMQTDTTIYRFGMNKGEVTYAAKGSVPGRILNQFSMDEYDGYFRLATTSGNIWRTDENTSQNNVYVLDSKLDLHGKLEGVAPTERIYSVRFMGKRAYMVTFRNVDPLFVLDLSKPAAPRILGALKIPGYSDYLHPYDENHIIGFGKEAESDKDRAYYQGMKIALFDVSDVSKPKEKFKTVIGDRGTDSELLYNHKALLFSKEKELLAFPVTVFELTEEQKQSPDIRDYGHFTFQGAYVYHLDLAKGFTLTDKITHLSQEDLNKAGEGWYENSKNIKRILTIDRTLYTVSDDILKTQQLDGSKAGRTLTLTK</sequence>
<evidence type="ECO:0008006" key="4">
    <source>
        <dbReference type="Google" id="ProtNLM"/>
    </source>
</evidence>
<protein>
    <recommendedName>
        <fullName evidence="4">Beta propeller domain-containing protein</fullName>
    </recommendedName>
</protein>
<dbReference type="RefSeq" id="WP_122965687.1">
    <property type="nucleotide sequence ID" value="NZ_BJMH01000004.1"/>
</dbReference>
<dbReference type="InterPro" id="IPR019198">
    <property type="entry name" value="Beta_propeller_containing"/>
</dbReference>
<feature type="signal peptide" evidence="1">
    <location>
        <begin position="1"/>
        <end position="23"/>
    </location>
</feature>
<comment type="caution">
    <text evidence="2">The sequence shown here is derived from an EMBL/GenBank/DDBJ whole genome shotgun (WGS) entry which is preliminary data.</text>
</comment>
<organism evidence="2 3">
    <name type="scientific">Brevibacillus parabrevis</name>
    <dbReference type="NCBI Taxonomy" id="54914"/>
    <lineage>
        <taxon>Bacteria</taxon>
        <taxon>Bacillati</taxon>
        <taxon>Bacillota</taxon>
        <taxon>Bacilli</taxon>
        <taxon>Bacillales</taxon>
        <taxon>Paenibacillaceae</taxon>
        <taxon>Brevibacillus</taxon>
    </lineage>
</organism>